<evidence type="ECO:0000313" key="1">
    <source>
        <dbReference type="EMBL" id="GAF79285.1"/>
    </source>
</evidence>
<dbReference type="AlphaFoldDB" id="X0TT18"/>
<protein>
    <submittedName>
        <fullName evidence="1">Uncharacterized protein</fullName>
    </submittedName>
</protein>
<sequence>MPKLIPKYVSKAKETVRKKFPEMTGIKPTVSARKAGSKGGKGPKTLYVLTFQKSILLEDGGHLMRVVRVTMDQRGKIIKLTTSK</sequence>
<gene>
    <name evidence="1" type="ORF">S01H1_03670</name>
</gene>
<accession>X0TT18</accession>
<organism evidence="1">
    <name type="scientific">marine sediment metagenome</name>
    <dbReference type="NCBI Taxonomy" id="412755"/>
    <lineage>
        <taxon>unclassified sequences</taxon>
        <taxon>metagenomes</taxon>
        <taxon>ecological metagenomes</taxon>
    </lineage>
</organism>
<reference evidence="1" key="1">
    <citation type="journal article" date="2014" name="Front. Microbiol.">
        <title>High frequency of phylogenetically diverse reductive dehalogenase-homologous genes in deep subseafloor sedimentary metagenomes.</title>
        <authorList>
            <person name="Kawai M."/>
            <person name="Futagami T."/>
            <person name="Toyoda A."/>
            <person name="Takaki Y."/>
            <person name="Nishi S."/>
            <person name="Hori S."/>
            <person name="Arai W."/>
            <person name="Tsubouchi T."/>
            <person name="Morono Y."/>
            <person name="Uchiyama I."/>
            <person name="Ito T."/>
            <person name="Fujiyama A."/>
            <person name="Inagaki F."/>
            <person name="Takami H."/>
        </authorList>
    </citation>
    <scope>NUCLEOTIDE SEQUENCE</scope>
    <source>
        <strain evidence="1">Expedition CK06-06</strain>
    </source>
</reference>
<comment type="caution">
    <text evidence="1">The sequence shown here is derived from an EMBL/GenBank/DDBJ whole genome shotgun (WGS) entry which is preliminary data.</text>
</comment>
<name>X0TT18_9ZZZZ</name>
<dbReference type="EMBL" id="BARS01001981">
    <property type="protein sequence ID" value="GAF79285.1"/>
    <property type="molecule type" value="Genomic_DNA"/>
</dbReference>
<proteinExistence type="predicted"/>